<organism evidence="1 2">
    <name type="scientific">Helianthus annuus</name>
    <name type="common">Common sunflower</name>
    <dbReference type="NCBI Taxonomy" id="4232"/>
    <lineage>
        <taxon>Eukaryota</taxon>
        <taxon>Viridiplantae</taxon>
        <taxon>Streptophyta</taxon>
        <taxon>Embryophyta</taxon>
        <taxon>Tracheophyta</taxon>
        <taxon>Spermatophyta</taxon>
        <taxon>Magnoliopsida</taxon>
        <taxon>eudicotyledons</taxon>
        <taxon>Gunneridae</taxon>
        <taxon>Pentapetalae</taxon>
        <taxon>asterids</taxon>
        <taxon>campanulids</taxon>
        <taxon>Asterales</taxon>
        <taxon>Asteraceae</taxon>
        <taxon>Asteroideae</taxon>
        <taxon>Heliantheae alliance</taxon>
        <taxon>Heliantheae</taxon>
        <taxon>Helianthus</taxon>
    </lineage>
</organism>
<proteinExistence type="predicted"/>
<dbReference type="InParanoid" id="A0A251SBP0"/>
<keyword evidence="2" id="KW-1185">Reference proteome</keyword>
<accession>A0A251SBP0</accession>
<sequence>MFFSTYRIIVIWAPMTYSLNSPSTSFGKTAHLFFIWKPQSIMSISSKSSTICFPYYHL</sequence>
<dbReference type="AlphaFoldDB" id="A0A251SBP0"/>
<evidence type="ECO:0000313" key="2">
    <source>
        <dbReference type="Proteomes" id="UP000215914"/>
    </source>
</evidence>
<evidence type="ECO:0000313" key="1">
    <source>
        <dbReference type="EMBL" id="OTF96153.1"/>
    </source>
</evidence>
<protein>
    <submittedName>
        <fullName evidence="1">Uncharacterized protein</fullName>
    </submittedName>
</protein>
<name>A0A251SBP0_HELAN</name>
<reference evidence="2" key="1">
    <citation type="journal article" date="2017" name="Nature">
        <title>The sunflower genome provides insights into oil metabolism, flowering and Asterid evolution.</title>
        <authorList>
            <person name="Badouin H."/>
            <person name="Gouzy J."/>
            <person name="Grassa C.J."/>
            <person name="Murat F."/>
            <person name="Staton S.E."/>
            <person name="Cottret L."/>
            <person name="Lelandais-Briere C."/>
            <person name="Owens G.L."/>
            <person name="Carrere S."/>
            <person name="Mayjonade B."/>
            <person name="Legrand L."/>
            <person name="Gill N."/>
            <person name="Kane N.C."/>
            <person name="Bowers J.E."/>
            <person name="Hubner S."/>
            <person name="Bellec A."/>
            <person name="Berard A."/>
            <person name="Berges H."/>
            <person name="Blanchet N."/>
            <person name="Boniface M.C."/>
            <person name="Brunel D."/>
            <person name="Catrice O."/>
            <person name="Chaidir N."/>
            <person name="Claudel C."/>
            <person name="Donnadieu C."/>
            <person name="Faraut T."/>
            <person name="Fievet G."/>
            <person name="Helmstetter N."/>
            <person name="King M."/>
            <person name="Knapp S.J."/>
            <person name="Lai Z."/>
            <person name="Le Paslier M.C."/>
            <person name="Lippi Y."/>
            <person name="Lorenzon L."/>
            <person name="Mandel J.R."/>
            <person name="Marage G."/>
            <person name="Marchand G."/>
            <person name="Marquand E."/>
            <person name="Bret-Mestries E."/>
            <person name="Morien E."/>
            <person name="Nambeesan S."/>
            <person name="Nguyen T."/>
            <person name="Pegot-Espagnet P."/>
            <person name="Pouilly N."/>
            <person name="Raftis F."/>
            <person name="Sallet E."/>
            <person name="Schiex T."/>
            <person name="Thomas J."/>
            <person name="Vandecasteele C."/>
            <person name="Vares D."/>
            <person name="Vear F."/>
            <person name="Vautrin S."/>
            <person name="Crespi M."/>
            <person name="Mangin B."/>
            <person name="Burke J.M."/>
            <person name="Salse J."/>
            <person name="Munos S."/>
            <person name="Vincourt P."/>
            <person name="Rieseberg L.H."/>
            <person name="Langlade N.B."/>
        </authorList>
    </citation>
    <scope>NUCLEOTIDE SEQUENCE [LARGE SCALE GENOMIC DNA]</scope>
    <source>
        <strain evidence="2">cv. SF193</strain>
    </source>
</reference>
<dbReference type="Proteomes" id="UP000215914">
    <property type="component" value="Chromosome 15"/>
</dbReference>
<gene>
    <name evidence="1" type="ORF">HannXRQ_Chr15g0490981</name>
</gene>
<dbReference type="EMBL" id="CM007904">
    <property type="protein sequence ID" value="OTF96153.1"/>
    <property type="molecule type" value="Genomic_DNA"/>
</dbReference>